<dbReference type="Gene3D" id="3.40.50.720">
    <property type="entry name" value="NAD(P)-binding Rossmann-like Domain"/>
    <property type="match status" value="1"/>
</dbReference>
<dbReference type="Proteomes" id="UP001310594">
    <property type="component" value="Unassembled WGS sequence"/>
</dbReference>
<comment type="caution">
    <text evidence="4">The sequence shown here is derived from an EMBL/GenBank/DDBJ whole genome shotgun (WGS) entry which is preliminary data.</text>
</comment>
<gene>
    <name evidence="4" type="ORF">LTR97_010691</name>
</gene>
<organism evidence="4 5">
    <name type="scientific">Elasticomyces elasticus</name>
    <dbReference type="NCBI Taxonomy" id="574655"/>
    <lineage>
        <taxon>Eukaryota</taxon>
        <taxon>Fungi</taxon>
        <taxon>Dikarya</taxon>
        <taxon>Ascomycota</taxon>
        <taxon>Pezizomycotina</taxon>
        <taxon>Dothideomycetes</taxon>
        <taxon>Dothideomycetidae</taxon>
        <taxon>Mycosphaerellales</taxon>
        <taxon>Teratosphaeriaceae</taxon>
        <taxon>Elasticomyces</taxon>
    </lineage>
</organism>
<dbReference type="SUPFAM" id="SSF51735">
    <property type="entry name" value="NAD(P)-binding Rossmann-fold domains"/>
    <property type="match status" value="1"/>
</dbReference>
<evidence type="ECO:0000256" key="1">
    <source>
        <dbReference type="ARBA" id="ARBA00006484"/>
    </source>
</evidence>
<dbReference type="GO" id="GO:0016491">
    <property type="term" value="F:oxidoreductase activity"/>
    <property type="evidence" value="ECO:0007669"/>
    <property type="project" value="UniProtKB-KW"/>
</dbReference>
<dbReference type="InterPro" id="IPR002347">
    <property type="entry name" value="SDR_fam"/>
</dbReference>
<comment type="similarity">
    <text evidence="1">Belongs to the short-chain dehydrogenases/reductases (SDR) family.</text>
</comment>
<keyword evidence="2" id="KW-0521">NADP</keyword>
<evidence type="ECO:0000313" key="5">
    <source>
        <dbReference type="Proteomes" id="UP001310594"/>
    </source>
</evidence>
<proteinExistence type="inferred from homology"/>
<dbReference type="Pfam" id="PF23441">
    <property type="entry name" value="SDR"/>
    <property type="match status" value="1"/>
</dbReference>
<keyword evidence="3" id="KW-0560">Oxidoreductase</keyword>
<evidence type="ECO:0000256" key="3">
    <source>
        <dbReference type="ARBA" id="ARBA00023002"/>
    </source>
</evidence>
<evidence type="ECO:0000313" key="4">
    <source>
        <dbReference type="EMBL" id="KAK5692383.1"/>
    </source>
</evidence>
<dbReference type="AlphaFoldDB" id="A0AAN7VT98"/>
<sequence length="265" mass="28200">MADQVKYTNKLQGKNVLIIGGSSGLGYCVAEACLEFGATVTISSSNPDRVATAISRLQSAYPSHKSHLLGHACNLNNEATLESNLATLLDKTTSNGTNLLDHAVFTAGDALAAAKLADVDMAFIKQAGMVRFFAPMLLGKLLPAHLRPGPASSFTITTGAVSEHPIPDWTVVGSYATGLHGLMRQLAVDLKPLRVNLISPAAVETEFWNGIPEDNRMEMMKSFEAKMATGKVAQPEDVAESYLYCMRDANITGSVISTNGGQLIM</sequence>
<dbReference type="CDD" id="cd05233">
    <property type="entry name" value="SDR_c"/>
    <property type="match status" value="1"/>
</dbReference>
<dbReference type="PANTHER" id="PTHR43477:SF1">
    <property type="entry name" value="DIHYDROANTICAPSIN 7-DEHYDROGENASE"/>
    <property type="match status" value="1"/>
</dbReference>
<evidence type="ECO:0000256" key="2">
    <source>
        <dbReference type="ARBA" id="ARBA00022857"/>
    </source>
</evidence>
<dbReference type="PRINTS" id="PR00081">
    <property type="entry name" value="GDHRDH"/>
</dbReference>
<name>A0AAN7VT98_9PEZI</name>
<dbReference type="InterPro" id="IPR036291">
    <property type="entry name" value="NAD(P)-bd_dom_sf"/>
</dbReference>
<dbReference type="PANTHER" id="PTHR43477">
    <property type="entry name" value="DIHYDROANTICAPSIN 7-DEHYDROGENASE"/>
    <property type="match status" value="1"/>
</dbReference>
<reference evidence="4" key="1">
    <citation type="submission" date="2023-08" db="EMBL/GenBank/DDBJ databases">
        <title>Black Yeasts Isolated from many extreme environments.</title>
        <authorList>
            <person name="Coleine C."/>
            <person name="Stajich J.E."/>
            <person name="Selbmann L."/>
        </authorList>
    </citation>
    <scope>NUCLEOTIDE SEQUENCE</scope>
    <source>
        <strain evidence="4">CCFEE 5810</strain>
    </source>
</reference>
<dbReference type="InterPro" id="IPR051122">
    <property type="entry name" value="SDR_DHRS6-like"/>
</dbReference>
<dbReference type="EMBL" id="JAVRQU010000019">
    <property type="protein sequence ID" value="KAK5692383.1"/>
    <property type="molecule type" value="Genomic_DNA"/>
</dbReference>
<protein>
    <submittedName>
        <fullName evidence="4">Uncharacterized protein</fullName>
    </submittedName>
</protein>
<accession>A0AAN7VT98</accession>
<dbReference type="InterPro" id="IPR057571">
    <property type="entry name" value="SDR_PhqE-like"/>
</dbReference>